<sequence length="32" mass="3658">KGYKFAEQIIGSYRATQMVQSNPLAILENQKM</sequence>
<dbReference type="AlphaFoldDB" id="A0A383DAK5"/>
<feature type="non-terminal residue" evidence="1">
    <location>
        <position position="1"/>
    </location>
</feature>
<gene>
    <name evidence="1" type="ORF">METZ01_LOCUS494205</name>
</gene>
<protein>
    <submittedName>
        <fullName evidence="1">Uncharacterized protein</fullName>
    </submittedName>
</protein>
<name>A0A383DAK5_9ZZZZ</name>
<proteinExistence type="predicted"/>
<organism evidence="1">
    <name type="scientific">marine metagenome</name>
    <dbReference type="NCBI Taxonomy" id="408172"/>
    <lineage>
        <taxon>unclassified sequences</taxon>
        <taxon>metagenomes</taxon>
        <taxon>ecological metagenomes</taxon>
    </lineage>
</organism>
<reference evidence="1" key="1">
    <citation type="submission" date="2018-05" db="EMBL/GenBank/DDBJ databases">
        <authorList>
            <person name="Lanie J.A."/>
            <person name="Ng W.-L."/>
            <person name="Kazmierczak K.M."/>
            <person name="Andrzejewski T.M."/>
            <person name="Davidsen T.M."/>
            <person name="Wayne K.J."/>
            <person name="Tettelin H."/>
            <person name="Glass J.I."/>
            <person name="Rusch D."/>
            <person name="Podicherti R."/>
            <person name="Tsui H.-C.T."/>
            <person name="Winkler M.E."/>
        </authorList>
    </citation>
    <scope>NUCLEOTIDE SEQUENCE</scope>
</reference>
<evidence type="ECO:0000313" key="1">
    <source>
        <dbReference type="EMBL" id="SVE41351.1"/>
    </source>
</evidence>
<dbReference type="EMBL" id="UINC01215594">
    <property type="protein sequence ID" value="SVE41351.1"/>
    <property type="molecule type" value="Genomic_DNA"/>
</dbReference>
<accession>A0A383DAK5</accession>